<reference evidence="1 2" key="1">
    <citation type="submission" date="2017-09" db="EMBL/GenBank/DDBJ databases">
        <title>WGS assembly of Aquilegia coerulea Goldsmith.</title>
        <authorList>
            <person name="Hodges S."/>
            <person name="Kramer E."/>
            <person name="Nordborg M."/>
            <person name="Tomkins J."/>
            <person name="Borevitz J."/>
            <person name="Derieg N."/>
            <person name="Yan J."/>
            <person name="Mihaltcheva S."/>
            <person name="Hayes R.D."/>
            <person name="Rokhsar D."/>
        </authorList>
    </citation>
    <scope>NUCLEOTIDE SEQUENCE [LARGE SCALE GENOMIC DNA]</scope>
    <source>
        <strain evidence="2">cv. Goldsmith</strain>
    </source>
</reference>
<evidence type="ECO:0000313" key="2">
    <source>
        <dbReference type="Proteomes" id="UP000230069"/>
    </source>
</evidence>
<gene>
    <name evidence="1" type="ORF">AQUCO_01200068v1</name>
</gene>
<proteinExistence type="predicted"/>
<evidence type="ECO:0000313" key="1">
    <source>
        <dbReference type="EMBL" id="PIA50605.1"/>
    </source>
</evidence>
<dbReference type="EMBL" id="KZ305029">
    <property type="protein sequence ID" value="PIA50605.1"/>
    <property type="molecule type" value="Genomic_DNA"/>
</dbReference>
<name>A0A2G5E4B0_AQUCA</name>
<organism evidence="1 2">
    <name type="scientific">Aquilegia coerulea</name>
    <name type="common">Rocky mountain columbine</name>
    <dbReference type="NCBI Taxonomy" id="218851"/>
    <lineage>
        <taxon>Eukaryota</taxon>
        <taxon>Viridiplantae</taxon>
        <taxon>Streptophyta</taxon>
        <taxon>Embryophyta</taxon>
        <taxon>Tracheophyta</taxon>
        <taxon>Spermatophyta</taxon>
        <taxon>Magnoliopsida</taxon>
        <taxon>Ranunculales</taxon>
        <taxon>Ranunculaceae</taxon>
        <taxon>Thalictroideae</taxon>
        <taxon>Aquilegia</taxon>
    </lineage>
</organism>
<dbReference type="AlphaFoldDB" id="A0A2G5E4B0"/>
<dbReference type="InParanoid" id="A0A2G5E4B0"/>
<accession>A0A2G5E4B0</accession>
<keyword evidence="2" id="KW-1185">Reference proteome</keyword>
<dbReference type="Proteomes" id="UP000230069">
    <property type="component" value="Unassembled WGS sequence"/>
</dbReference>
<sequence length="78" mass="9177">MICSVSLYRSFICQERHIWMSGVQLLDINCPNGKHDLLSWARNKFESGKLFYRFKRMHKEVESTCCNGTSRQCGLSWN</sequence>
<protein>
    <submittedName>
        <fullName evidence="1">Uncharacterized protein</fullName>
    </submittedName>
</protein>